<dbReference type="InterPro" id="IPR018203">
    <property type="entry name" value="GDP_dissociation_inhibitor"/>
</dbReference>
<name>A0AAP0CXL6_9ASTR</name>
<dbReference type="Pfam" id="PF00996">
    <property type="entry name" value="GDI"/>
    <property type="match status" value="2"/>
</dbReference>
<dbReference type="GO" id="GO:0007264">
    <property type="term" value="P:small GTPase-mediated signal transduction"/>
    <property type="evidence" value="ECO:0007669"/>
    <property type="project" value="InterPro"/>
</dbReference>
<accession>A0AAP0CXL6</accession>
<dbReference type="SUPFAM" id="SSF54373">
    <property type="entry name" value="FAD-linked reductases, C-terminal domain"/>
    <property type="match status" value="1"/>
</dbReference>
<evidence type="ECO:0000256" key="2">
    <source>
        <dbReference type="SAM" id="MobiDB-lite"/>
    </source>
</evidence>
<feature type="region of interest" description="Disordered" evidence="2">
    <location>
        <begin position="441"/>
        <end position="462"/>
    </location>
</feature>
<dbReference type="GO" id="GO:0005634">
    <property type="term" value="C:nucleus"/>
    <property type="evidence" value="ECO:0007669"/>
    <property type="project" value="TreeGrafter"/>
</dbReference>
<evidence type="ECO:0000313" key="3">
    <source>
        <dbReference type="EMBL" id="KAK9062087.1"/>
    </source>
</evidence>
<dbReference type="Gene3D" id="3.50.50.60">
    <property type="entry name" value="FAD/NAD(P)-binding domain"/>
    <property type="match status" value="1"/>
</dbReference>
<keyword evidence="4" id="KW-1185">Reference proteome</keyword>
<reference evidence="3 4" key="1">
    <citation type="submission" date="2024-04" db="EMBL/GenBank/DDBJ databases">
        <title>The reference genome of an endangered Asteraceae, Deinandra increscens subsp. villosa, native to the Central Coast of California.</title>
        <authorList>
            <person name="Guilliams M."/>
            <person name="Hasenstab-Lehman K."/>
            <person name="Meyer R."/>
            <person name="Mcevoy S."/>
        </authorList>
    </citation>
    <scope>NUCLEOTIDE SEQUENCE [LARGE SCALE GENOMIC DNA]</scope>
    <source>
        <tissue evidence="3">Leaf</tissue>
    </source>
</reference>
<proteinExistence type="inferred from homology"/>
<protein>
    <recommendedName>
        <fullName evidence="5">Rab proteins geranylgeranyltransferase component A</fullName>
    </recommendedName>
</protein>
<feature type="compositionally biased region" description="Acidic residues" evidence="2">
    <location>
        <begin position="452"/>
        <end position="462"/>
    </location>
</feature>
<dbReference type="PANTHER" id="PTHR11787">
    <property type="entry name" value="RAB GDP-DISSOCIATION INHIBITOR"/>
    <property type="match status" value="1"/>
</dbReference>
<sequence length="462" mass="50515">MGSDYPYTTTIHVVDYWSGFASSDTCKRVVSIEFNPHQSTTEASDHATAALDLITRPLYSDVEISSYDDSVSEHSRKFNLDLAGPRVLFCADLAVDLLLKSTANQYVEFKNIDSSYVCDGNGNLMNVPDSKSAVFKDKNVEVQIILYAIAMVDYDQDAGESCKDVLRTRDGIDRLALYHASVGRFPNALGALIYPIYGQGELPQAFCRRAAVKGCLYVLRMPVISVLLNKDSGNYKGVKLVSGQEITSDKLVMDPSFTITSSPSEALQDVSKVFDAGKVSGKLARGICITKSSLKPELPDTSSCLVIYPPRSLYPDQATSIRVLQLGSSLAVCPSGMFVFYISAVCDDALEGKKSLHAAMDSLFSVHTSGTTDSSLTDQIESTEVKPALLWSALYVQDLIEGFMGPVVMTPTPDGNLNYNDLLRATSKLFQQLYPDDELFPEIQNTDSSDKLEDDSEVDIES</sequence>
<gene>
    <name evidence="3" type="ORF">SSX86_019272</name>
</gene>
<dbReference type="Proteomes" id="UP001408789">
    <property type="component" value="Unassembled WGS sequence"/>
</dbReference>
<dbReference type="EMBL" id="JBCNJP010000019">
    <property type="protein sequence ID" value="KAK9062087.1"/>
    <property type="molecule type" value="Genomic_DNA"/>
</dbReference>
<dbReference type="AlphaFoldDB" id="A0AAP0CXL6"/>
<dbReference type="GO" id="GO:0005092">
    <property type="term" value="F:GDP-dissociation inhibitor activity"/>
    <property type="evidence" value="ECO:0007669"/>
    <property type="project" value="InterPro"/>
</dbReference>
<organism evidence="3 4">
    <name type="scientific">Deinandra increscens subsp. villosa</name>
    <dbReference type="NCBI Taxonomy" id="3103831"/>
    <lineage>
        <taxon>Eukaryota</taxon>
        <taxon>Viridiplantae</taxon>
        <taxon>Streptophyta</taxon>
        <taxon>Embryophyta</taxon>
        <taxon>Tracheophyta</taxon>
        <taxon>Spermatophyta</taxon>
        <taxon>Magnoliopsida</taxon>
        <taxon>eudicotyledons</taxon>
        <taxon>Gunneridae</taxon>
        <taxon>Pentapetalae</taxon>
        <taxon>asterids</taxon>
        <taxon>campanulids</taxon>
        <taxon>Asterales</taxon>
        <taxon>Asteraceae</taxon>
        <taxon>Asteroideae</taxon>
        <taxon>Heliantheae alliance</taxon>
        <taxon>Madieae</taxon>
        <taxon>Madiinae</taxon>
        <taxon>Deinandra</taxon>
    </lineage>
</organism>
<dbReference type="GO" id="GO:0016192">
    <property type="term" value="P:vesicle-mediated transport"/>
    <property type="evidence" value="ECO:0007669"/>
    <property type="project" value="TreeGrafter"/>
</dbReference>
<dbReference type="InterPro" id="IPR036188">
    <property type="entry name" value="FAD/NAD-bd_sf"/>
</dbReference>
<dbReference type="PANTHER" id="PTHR11787:SF4">
    <property type="entry name" value="CHM, RAB ESCORT PROTEIN 1"/>
    <property type="match status" value="1"/>
</dbReference>
<evidence type="ECO:0000256" key="1">
    <source>
        <dbReference type="ARBA" id="ARBA00005593"/>
    </source>
</evidence>
<comment type="caution">
    <text evidence="3">The sequence shown here is derived from an EMBL/GenBank/DDBJ whole genome shotgun (WGS) entry which is preliminary data.</text>
</comment>
<dbReference type="Gene3D" id="3.30.519.10">
    <property type="entry name" value="Guanine Nucleotide Dissociation Inhibitor, domain 2"/>
    <property type="match status" value="1"/>
</dbReference>
<dbReference type="GO" id="GO:0005968">
    <property type="term" value="C:Rab-protein geranylgeranyltransferase complex"/>
    <property type="evidence" value="ECO:0007669"/>
    <property type="project" value="TreeGrafter"/>
</dbReference>
<dbReference type="GO" id="GO:0005829">
    <property type="term" value="C:cytosol"/>
    <property type="evidence" value="ECO:0007669"/>
    <property type="project" value="TreeGrafter"/>
</dbReference>
<evidence type="ECO:0008006" key="5">
    <source>
        <dbReference type="Google" id="ProtNLM"/>
    </source>
</evidence>
<dbReference type="SUPFAM" id="SSF51905">
    <property type="entry name" value="FAD/NAD(P)-binding domain"/>
    <property type="match status" value="1"/>
</dbReference>
<comment type="similarity">
    <text evidence="1">Belongs to the Rab GDI family.</text>
</comment>
<evidence type="ECO:0000313" key="4">
    <source>
        <dbReference type="Proteomes" id="UP001408789"/>
    </source>
</evidence>